<evidence type="ECO:0000313" key="3">
    <source>
        <dbReference type="Proteomes" id="UP000887159"/>
    </source>
</evidence>
<feature type="region of interest" description="Disordered" evidence="1">
    <location>
        <begin position="25"/>
        <end position="49"/>
    </location>
</feature>
<dbReference type="Proteomes" id="UP000887159">
    <property type="component" value="Unassembled WGS sequence"/>
</dbReference>
<name>A0A8X6W2X1_TRICX</name>
<gene>
    <name evidence="2" type="ORF">TNCV_2067651</name>
</gene>
<keyword evidence="3" id="KW-1185">Reference proteome</keyword>
<protein>
    <submittedName>
        <fullName evidence="2">Uncharacterized protein</fullName>
    </submittedName>
</protein>
<organism evidence="2 3">
    <name type="scientific">Trichonephila clavipes</name>
    <name type="common">Golden silk orbweaver</name>
    <name type="synonym">Nephila clavipes</name>
    <dbReference type="NCBI Taxonomy" id="2585209"/>
    <lineage>
        <taxon>Eukaryota</taxon>
        <taxon>Metazoa</taxon>
        <taxon>Ecdysozoa</taxon>
        <taxon>Arthropoda</taxon>
        <taxon>Chelicerata</taxon>
        <taxon>Arachnida</taxon>
        <taxon>Araneae</taxon>
        <taxon>Araneomorphae</taxon>
        <taxon>Entelegynae</taxon>
        <taxon>Araneoidea</taxon>
        <taxon>Nephilidae</taxon>
        <taxon>Trichonephila</taxon>
    </lineage>
</organism>
<dbReference type="AlphaFoldDB" id="A0A8X6W2X1"/>
<dbReference type="EMBL" id="BMAU01021379">
    <property type="protein sequence ID" value="GFY27144.1"/>
    <property type="molecule type" value="Genomic_DNA"/>
</dbReference>
<evidence type="ECO:0000313" key="2">
    <source>
        <dbReference type="EMBL" id="GFY27144.1"/>
    </source>
</evidence>
<reference evidence="2" key="1">
    <citation type="submission" date="2020-08" db="EMBL/GenBank/DDBJ databases">
        <title>Multicomponent nature underlies the extraordinary mechanical properties of spider dragline silk.</title>
        <authorList>
            <person name="Kono N."/>
            <person name="Nakamura H."/>
            <person name="Mori M."/>
            <person name="Yoshida Y."/>
            <person name="Ohtoshi R."/>
            <person name="Malay A.D."/>
            <person name="Moran D.A.P."/>
            <person name="Tomita M."/>
            <person name="Numata K."/>
            <person name="Arakawa K."/>
        </authorList>
    </citation>
    <scope>NUCLEOTIDE SEQUENCE</scope>
</reference>
<accession>A0A8X6W2X1</accession>
<comment type="caution">
    <text evidence="2">The sequence shown here is derived from an EMBL/GenBank/DDBJ whole genome shotgun (WGS) entry which is preliminary data.</text>
</comment>
<proteinExistence type="predicted"/>
<evidence type="ECO:0000256" key="1">
    <source>
        <dbReference type="SAM" id="MobiDB-lite"/>
    </source>
</evidence>
<sequence length="89" mass="10251">MGYAREPNCSPFALTKLRYRTEESFPRSLEPFEPTTHSSSHSNGSTAQDVPWPSQEAFFRLAFFLLVFNAQPIGTRRKGRPNFRWIDGL</sequence>